<dbReference type="InterPro" id="IPR034641">
    <property type="entry name" value="RGL11"/>
</dbReference>
<reference evidence="3" key="1">
    <citation type="submission" date="2021-01" db="EMBL/GenBank/DDBJ databases">
        <title>Modified the classification status of verrucomicrobia.</title>
        <authorList>
            <person name="Feng X."/>
        </authorList>
    </citation>
    <scope>NUCLEOTIDE SEQUENCE</scope>
    <source>
        <strain evidence="3">KCTC 12986</strain>
    </source>
</reference>
<dbReference type="Pfam" id="PF21348">
    <property type="entry name" value="RGL11_C"/>
    <property type="match status" value="1"/>
</dbReference>
<evidence type="ECO:0000313" key="4">
    <source>
        <dbReference type="Proteomes" id="UP000604083"/>
    </source>
</evidence>
<comment type="caution">
    <text evidence="3">The sequence shown here is derived from an EMBL/GenBank/DDBJ whole genome shotgun (WGS) entry which is preliminary data.</text>
</comment>
<evidence type="ECO:0000313" key="3">
    <source>
        <dbReference type="EMBL" id="MBK1835331.1"/>
    </source>
</evidence>
<dbReference type="SUPFAM" id="SSF69318">
    <property type="entry name" value="Integrin alpha N-terminal domain"/>
    <property type="match status" value="1"/>
</dbReference>
<evidence type="ECO:0000259" key="1">
    <source>
        <dbReference type="Pfam" id="PF18370"/>
    </source>
</evidence>
<name>A0A934RTG6_9BACT</name>
<sequence>MEWLDRGLVAMESPAGIFLSWRVLGTDGDETGFNLYRNGKKITDLALSGPSNFLDQEGKVNDRYAVEAVQKNDILGRSQEVKVWPMKEPRKDARKKGITALPYLEIPLSPPSSEHRPGDMSVGDLDGDGEYELVFEWEGQQPYLEAIKLDGRRLWRIDCGPNVTRNKLAFLVYDFDGDGKAEVACKTGPRTRDGTGRFLSKGPAGEDNDREVLKRISGRLVEDPAYISVFKGETGAELASTLYWPPIGPESELEATWDDNYGHRASSIKAAVLYQNGSRPLLVFARGIYSRIAMQSYRWDGIRLEPVWTFDTEDPEHPEYRKYRGQGNHSLAVGDVDGDGSDELIYGACAIDHEGTGLYSTGMGHGDSHALGDLDPSHPGLEFYQGHENKTYGISMRAAGTGEILWESRSASDVGRAWAADVDARFPGAECTSIARPNTDCKGNVIETNYNSYSQPVYFDGDVQRELRNGTIISLGPSGRILEGWRYGAGTIHSSKKDANLVADILGDWREEIVFRRGDNQALLVFSSWLPTDRRNYTLMHDSTYRMNVVVQNIGYNQPAHLGFDFTQPAPKPAIRTIQSR</sequence>
<gene>
    <name evidence="3" type="ORF">JIN78_14775</name>
</gene>
<evidence type="ECO:0008006" key="5">
    <source>
        <dbReference type="Google" id="ProtNLM"/>
    </source>
</evidence>
<evidence type="ECO:0000259" key="2">
    <source>
        <dbReference type="Pfam" id="PF21348"/>
    </source>
</evidence>
<protein>
    <recommendedName>
        <fullName evidence="5">Rhamnogalacturonan I lyase beta-sheet domain-containing protein</fullName>
    </recommendedName>
</protein>
<dbReference type="RefSeq" id="WP_377174703.1">
    <property type="nucleotide sequence ID" value="NZ_JBHUJA010000069.1"/>
</dbReference>
<dbReference type="InterPro" id="IPR013783">
    <property type="entry name" value="Ig-like_fold"/>
</dbReference>
<dbReference type="InterPro" id="IPR041624">
    <property type="entry name" value="RGI_lyase"/>
</dbReference>
<dbReference type="PANTHER" id="PTHR43118">
    <property type="entry name" value="RHAMNOGALACTURONAN LYASE (EUROFUNG)"/>
    <property type="match status" value="1"/>
</dbReference>
<dbReference type="Proteomes" id="UP000604083">
    <property type="component" value="Unassembled WGS sequence"/>
</dbReference>
<accession>A0A934RTG6</accession>
<keyword evidence="4" id="KW-1185">Reference proteome</keyword>
<dbReference type="InterPro" id="IPR028994">
    <property type="entry name" value="Integrin_alpha_N"/>
</dbReference>
<dbReference type="Gene3D" id="2.60.40.10">
    <property type="entry name" value="Immunoglobulins"/>
    <property type="match status" value="1"/>
</dbReference>
<dbReference type="PANTHER" id="PTHR43118:SF1">
    <property type="entry name" value="RHAMNOGALACTURONAN LYASE (EUROFUNG)"/>
    <property type="match status" value="1"/>
</dbReference>
<dbReference type="Pfam" id="PF18370">
    <property type="entry name" value="RGI_lyase"/>
    <property type="match status" value="1"/>
</dbReference>
<feature type="domain" description="Rhamnogalacturonan I lyase beta-sheet" evidence="1">
    <location>
        <begin position="1"/>
        <end position="84"/>
    </location>
</feature>
<dbReference type="AlphaFoldDB" id="A0A934RTG6"/>
<organism evidence="3 4">
    <name type="scientific">Roseibacillus ishigakijimensis</name>
    <dbReference type="NCBI Taxonomy" id="454146"/>
    <lineage>
        <taxon>Bacteria</taxon>
        <taxon>Pseudomonadati</taxon>
        <taxon>Verrucomicrobiota</taxon>
        <taxon>Verrucomicrobiia</taxon>
        <taxon>Verrucomicrobiales</taxon>
        <taxon>Verrucomicrobiaceae</taxon>
        <taxon>Roseibacillus</taxon>
    </lineage>
</organism>
<feature type="domain" description="Rhamnogalacturonan lyase family 11 C-terminal" evidence="2">
    <location>
        <begin position="115"/>
        <end position="566"/>
    </location>
</feature>
<dbReference type="InterPro" id="IPR049366">
    <property type="entry name" value="RGL11_C"/>
</dbReference>
<dbReference type="EMBL" id="JAENIO010000049">
    <property type="protein sequence ID" value="MBK1835331.1"/>
    <property type="molecule type" value="Genomic_DNA"/>
</dbReference>
<proteinExistence type="predicted"/>